<evidence type="ECO:0000256" key="3">
    <source>
        <dbReference type="ARBA" id="ARBA00022741"/>
    </source>
</evidence>
<comment type="similarity">
    <text evidence="1">Belongs to the ABC transporter superfamily.</text>
</comment>
<dbReference type="PROSITE" id="PS00211">
    <property type="entry name" value="ABC_TRANSPORTER_1"/>
    <property type="match status" value="1"/>
</dbReference>
<proteinExistence type="inferred from homology"/>
<dbReference type="Gene3D" id="3.40.50.300">
    <property type="entry name" value="P-loop containing nucleotide triphosphate hydrolases"/>
    <property type="match status" value="1"/>
</dbReference>
<dbReference type="Pfam" id="PF00005">
    <property type="entry name" value="ABC_tran"/>
    <property type="match status" value="1"/>
</dbReference>
<reference evidence="6 7" key="1">
    <citation type="submission" date="2023-08" db="EMBL/GenBank/DDBJ databases">
        <title>Helicovermis profunda gen. nov., sp. nov., a novel mesophilic, fermentative bacterium within the Bacillota from a deep-sea hydrothermal vent chimney.</title>
        <authorList>
            <person name="Miyazaki U."/>
            <person name="Mizutani D."/>
            <person name="Hashimoto Y."/>
            <person name="Tame A."/>
            <person name="Sawayama S."/>
            <person name="Miyazaki J."/>
            <person name="Takai K."/>
            <person name="Nakagawa S."/>
        </authorList>
    </citation>
    <scope>NUCLEOTIDE SEQUENCE [LARGE SCALE GENOMIC DNA]</scope>
    <source>
        <strain evidence="6 7">S502</strain>
    </source>
</reference>
<dbReference type="InterPro" id="IPR017911">
    <property type="entry name" value="MacB-like_ATP-bd"/>
</dbReference>
<dbReference type="PANTHER" id="PTHR42798:SF6">
    <property type="entry name" value="CELL DIVISION ATP-BINDING PROTEIN FTSE"/>
    <property type="match status" value="1"/>
</dbReference>
<dbReference type="SMART" id="SM00382">
    <property type="entry name" value="AAA"/>
    <property type="match status" value="1"/>
</dbReference>
<dbReference type="SUPFAM" id="SSF52540">
    <property type="entry name" value="P-loop containing nucleoside triphosphate hydrolases"/>
    <property type="match status" value="1"/>
</dbReference>
<dbReference type="InterPro" id="IPR003593">
    <property type="entry name" value="AAA+_ATPase"/>
</dbReference>
<dbReference type="Proteomes" id="UP001321786">
    <property type="component" value="Chromosome"/>
</dbReference>
<accession>A0AAU9EKC4</accession>
<dbReference type="RefSeq" id="WP_338536744.1">
    <property type="nucleotide sequence ID" value="NZ_AP028654.1"/>
</dbReference>
<dbReference type="InterPro" id="IPR017871">
    <property type="entry name" value="ABC_transporter-like_CS"/>
</dbReference>
<evidence type="ECO:0000256" key="1">
    <source>
        <dbReference type="ARBA" id="ARBA00005417"/>
    </source>
</evidence>
<dbReference type="CDD" id="cd03255">
    <property type="entry name" value="ABC_MJ0796_LolCDE_FtsE"/>
    <property type="match status" value="1"/>
</dbReference>
<evidence type="ECO:0000313" key="6">
    <source>
        <dbReference type="EMBL" id="BEP28424.1"/>
    </source>
</evidence>
<dbReference type="AlphaFoldDB" id="A0AAU9EKC4"/>
<dbReference type="FunFam" id="3.40.50.300:FF:000032">
    <property type="entry name" value="Export ABC transporter ATP-binding protein"/>
    <property type="match status" value="1"/>
</dbReference>
<dbReference type="GO" id="GO:0098796">
    <property type="term" value="C:membrane protein complex"/>
    <property type="evidence" value="ECO:0007669"/>
    <property type="project" value="UniProtKB-ARBA"/>
</dbReference>
<evidence type="ECO:0000256" key="2">
    <source>
        <dbReference type="ARBA" id="ARBA00022448"/>
    </source>
</evidence>
<dbReference type="KEGG" id="hprf:HLPR_07550"/>
<keyword evidence="7" id="KW-1185">Reference proteome</keyword>
<evidence type="ECO:0000256" key="4">
    <source>
        <dbReference type="ARBA" id="ARBA00022840"/>
    </source>
</evidence>
<keyword evidence="3" id="KW-0547">Nucleotide-binding</keyword>
<dbReference type="PANTHER" id="PTHR42798">
    <property type="entry name" value="LIPOPROTEIN-RELEASING SYSTEM ATP-BINDING PROTEIN LOLD"/>
    <property type="match status" value="1"/>
</dbReference>
<name>A0AAU9EKC4_9FIRM</name>
<dbReference type="InterPro" id="IPR003439">
    <property type="entry name" value="ABC_transporter-like_ATP-bd"/>
</dbReference>
<sequence length="230" mass="25966">MNESLINLTNLNKSYKMGSYELEVLKEINLSINKGEYVAIFGPSGSGKSTIMNILGCIDTKSSGKYFLNGENIDKKNEDELAVIRNREIGFVFQKFNLISKFDVLYNVQLPLLIKGLKKSETKMIATKYIEKVDLLDRINHRPTELSGGQQQRVAIARALICNPEIILADEPTGNLDTHSGDEILKLFESLHKEGKTIIVITHDEHVASYANRIIRLRDGVIESDEYKSY</sequence>
<dbReference type="GO" id="GO:0022857">
    <property type="term" value="F:transmembrane transporter activity"/>
    <property type="evidence" value="ECO:0007669"/>
    <property type="project" value="UniProtKB-ARBA"/>
</dbReference>
<evidence type="ECO:0000313" key="7">
    <source>
        <dbReference type="Proteomes" id="UP001321786"/>
    </source>
</evidence>
<keyword evidence="4 6" id="KW-0067">ATP-binding</keyword>
<dbReference type="GO" id="GO:0005524">
    <property type="term" value="F:ATP binding"/>
    <property type="evidence" value="ECO:0007669"/>
    <property type="project" value="UniProtKB-KW"/>
</dbReference>
<dbReference type="InterPro" id="IPR027417">
    <property type="entry name" value="P-loop_NTPase"/>
</dbReference>
<evidence type="ECO:0000259" key="5">
    <source>
        <dbReference type="PROSITE" id="PS50893"/>
    </source>
</evidence>
<keyword evidence="2" id="KW-0813">Transport</keyword>
<protein>
    <submittedName>
        <fullName evidence="6">ABC transporter ATP-binding protein</fullName>
    </submittedName>
</protein>
<organism evidence="6 7">
    <name type="scientific">Helicovermis profundi</name>
    <dbReference type="NCBI Taxonomy" id="3065157"/>
    <lineage>
        <taxon>Bacteria</taxon>
        <taxon>Bacillati</taxon>
        <taxon>Bacillota</taxon>
        <taxon>Clostridia</taxon>
        <taxon>Helicovermis</taxon>
    </lineage>
</organism>
<dbReference type="EMBL" id="AP028654">
    <property type="protein sequence ID" value="BEP28424.1"/>
    <property type="molecule type" value="Genomic_DNA"/>
</dbReference>
<gene>
    <name evidence="6" type="ORF">HLPR_07550</name>
</gene>
<dbReference type="GO" id="GO:0016887">
    <property type="term" value="F:ATP hydrolysis activity"/>
    <property type="evidence" value="ECO:0007669"/>
    <property type="project" value="InterPro"/>
</dbReference>
<feature type="domain" description="ABC transporter" evidence="5">
    <location>
        <begin position="6"/>
        <end position="230"/>
    </location>
</feature>
<dbReference type="PROSITE" id="PS50893">
    <property type="entry name" value="ABC_TRANSPORTER_2"/>
    <property type="match status" value="1"/>
</dbReference>